<dbReference type="Pfam" id="PF01496">
    <property type="entry name" value="V_ATPase_I"/>
    <property type="match status" value="1"/>
</dbReference>
<evidence type="ECO:0000256" key="1">
    <source>
        <dbReference type="ARBA" id="ARBA00004141"/>
    </source>
</evidence>
<dbReference type="PANTHER" id="PTHR11629">
    <property type="entry name" value="VACUOLAR PROTON ATPASES"/>
    <property type="match status" value="1"/>
</dbReference>
<reference evidence="10 11" key="1">
    <citation type="submission" date="2019-03" db="EMBL/GenBank/DDBJ databases">
        <title>Genomic Encyclopedia of Type Strains, Phase IV (KMG-IV): sequencing the most valuable type-strain genomes for metagenomic binning, comparative biology and taxonomic classification.</title>
        <authorList>
            <person name="Goeker M."/>
        </authorList>
    </citation>
    <scope>NUCLEOTIDE SEQUENCE [LARGE SCALE GENOMIC DNA]</scope>
    <source>
        <strain evidence="10 11">DSM 24455</strain>
    </source>
</reference>
<comment type="subcellular location">
    <subcellularLocation>
        <location evidence="1">Membrane</location>
        <topology evidence="1">Multi-pass membrane protein</topology>
    </subcellularLocation>
</comment>
<evidence type="ECO:0000313" key="10">
    <source>
        <dbReference type="EMBL" id="TDT50935.1"/>
    </source>
</evidence>
<comment type="similarity">
    <text evidence="2">Belongs to the V-ATPase 116 kDa subunit family.</text>
</comment>
<evidence type="ECO:0000256" key="9">
    <source>
        <dbReference type="SAM" id="Phobius"/>
    </source>
</evidence>
<feature type="coiled-coil region" evidence="8">
    <location>
        <begin position="229"/>
        <end position="263"/>
    </location>
</feature>
<feature type="transmembrane region" description="Helical" evidence="9">
    <location>
        <begin position="438"/>
        <end position="458"/>
    </location>
</feature>
<keyword evidence="4 9" id="KW-0812">Transmembrane</keyword>
<evidence type="ECO:0000256" key="6">
    <source>
        <dbReference type="ARBA" id="ARBA00023065"/>
    </source>
</evidence>
<name>A0A4R7KAG7_9CLOT</name>
<dbReference type="GO" id="GO:0007035">
    <property type="term" value="P:vacuolar acidification"/>
    <property type="evidence" value="ECO:0007669"/>
    <property type="project" value="TreeGrafter"/>
</dbReference>
<dbReference type="GO" id="GO:0046961">
    <property type="term" value="F:proton-transporting ATPase activity, rotational mechanism"/>
    <property type="evidence" value="ECO:0007669"/>
    <property type="project" value="InterPro"/>
</dbReference>
<gene>
    <name evidence="10" type="ORF">EDD71_12331</name>
</gene>
<dbReference type="OrthoDB" id="9803814at2"/>
<feature type="transmembrane region" description="Helical" evidence="9">
    <location>
        <begin position="582"/>
        <end position="606"/>
    </location>
</feature>
<dbReference type="GO" id="GO:0033179">
    <property type="term" value="C:proton-transporting V-type ATPase, V0 domain"/>
    <property type="evidence" value="ECO:0007669"/>
    <property type="project" value="InterPro"/>
</dbReference>
<sequence length="644" mass="71980">MAIVKMKKLTIAAPLGDRDRLLNTLQTLGNVHLIDLKDKINDTSDVEIFEEAKSVSQTEIEFNHIKFTYDFLRRFHRERVGLFSKREIISKEEFEELENKINWRSIYAEAKGIEEALGMNRNKRNRVLSSAEQYRQWSSLDISIKELEKLKKTAYFVGVISGRYEAQLNDELTSNFEDVYIERVSDTQQDIGLFILCHRDDLNKVSDILKKYGFAKANIDLAEVPVNKLKRLQEELVNIDDEYDKLIKRAEELSKNAGDIEKMFDYLSTRLEKERAISNLIKTRKTLILQGWVPEDEAKKVSETLNHNFKDVYIDFEEPEEDDNPPIAFKNNALVEPFEIVTSMYSLPSAGEVDPTPVLTPFFLLFFGMMMSDIGYGFGMLICSIIMLKFMDLEGGAKKIAKLILYSSIPTIIFGALYGGVFGVSIKPLWVNPLDNPMLILGISVVLGVLHLVIGLGVKGYQLIRSGHVLDAVFDVGTLYAIIFGIAWYAAGTQGIVGGTEIGKWLAITGVVGIFLTAGRANKGIGGKIGAGLFGVYGLTSYVGDALSYSRLMALGLATGLIGNAFNIMIGLMGEGITLPKLILGPIILIAGHTFNLLINALGSYVHTSRLQYVEFFGKFYEGGGKAFEPLKIKTKYIKVKEEK</sequence>
<evidence type="ECO:0000256" key="7">
    <source>
        <dbReference type="ARBA" id="ARBA00023136"/>
    </source>
</evidence>
<keyword evidence="7 9" id="KW-0472">Membrane</keyword>
<feature type="transmembrane region" description="Helical" evidence="9">
    <location>
        <begin position="470"/>
        <end position="490"/>
    </location>
</feature>
<dbReference type="GO" id="GO:0016471">
    <property type="term" value="C:vacuolar proton-transporting V-type ATPase complex"/>
    <property type="evidence" value="ECO:0007669"/>
    <property type="project" value="TreeGrafter"/>
</dbReference>
<dbReference type="AlphaFoldDB" id="A0A4R7KAG7"/>
<evidence type="ECO:0000313" key="11">
    <source>
        <dbReference type="Proteomes" id="UP000295325"/>
    </source>
</evidence>
<keyword evidence="5 9" id="KW-1133">Transmembrane helix</keyword>
<feature type="transmembrane region" description="Helical" evidence="9">
    <location>
        <begin position="502"/>
        <end position="518"/>
    </location>
</feature>
<dbReference type="GO" id="GO:0051117">
    <property type="term" value="F:ATPase binding"/>
    <property type="evidence" value="ECO:0007669"/>
    <property type="project" value="TreeGrafter"/>
</dbReference>
<protein>
    <submittedName>
        <fullName evidence="10">V/A-type H+-transporting ATPase subunit I</fullName>
    </submittedName>
</protein>
<feature type="transmembrane region" description="Helical" evidence="9">
    <location>
        <begin position="549"/>
        <end position="570"/>
    </location>
</feature>
<evidence type="ECO:0000256" key="8">
    <source>
        <dbReference type="SAM" id="Coils"/>
    </source>
</evidence>
<keyword evidence="3" id="KW-0813">Transport</keyword>
<evidence type="ECO:0000256" key="5">
    <source>
        <dbReference type="ARBA" id="ARBA00022989"/>
    </source>
</evidence>
<evidence type="ECO:0000256" key="4">
    <source>
        <dbReference type="ARBA" id="ARBA00022692"/>
    </source>
</evidence>
<keyword evidence="6" id="KW-0406">Ion transport</keyword>
<dbReference type="Gene3D" id="3.30.70.2170">
    <property type="match status" value="1"/>
</dbReference>
<dbReference type="PANTHER" id="PTHR11629:SF63">
    <property type="entry name" value="V-TYPE PROTON ATPASE SUBUNIT A"/>
    <property type="match status" value="1"/>
</dbReference>
<feature type="transmembrane region" description="Helical" evidence="9">
    <location>
        <begin position="403"/>
        <end position="426"/>
    </location>
</feature>
<dbReference type="Gene3D" id="3.30.70.2750">
    <property type="match status" value="1"/>
</dbReference>
<accession>A0A4R7KAG7</accession>
<dbReference type="EMBL" id="SOAZ01000023">
    <property type="protein sequence ID" value="TDT50935.1"/>
    <property type="molecule type" value="Genomic_DNA"/>
</dbReference>
<keyword evidence="8" id="KW-0175">Coiled coil</keyword>
<evidence type="ECO:0000256" key="2">
    <source>
        <dbReference type="ARBA" id="ARBA00009904"/>
    </source>
</evidence>
<dbReference type="Proteomes" id="UP000295325">
    <property type="component" value="Unassembled WGS sequence"/>
</dbReference>
<keyword evidence="11" id="KW-1185">Reference proteome</keyword>
<dbReference type="Gene3D" id="1.20.1460.20">
    <property type="match status" value="1"/>
</dbReference>
<comment type="caution">
    <text evidence="10">The sequence shown here is derived from an EMBL/GenBank/DDBJ whole genome shotgun (WGS) entry which is preliminary data.</text>
</comment>
<dbReference type="InterPro" id="IPR002490">
    <property type="entry name" value="V-ATPase_116kDa_su"/>
</dbReference>
<dbReference type="RefSeq" id="WP_133628924.1">
    <property type="nucleotide sequence ID" value="NZ_SOAZ01000023.1"/>
</dbReference>
<organism evidence="10 11">
    <name type="scientific">Fonticella tunisiensis</name>
    <dbReference type="NCBI Taxonomy" id="1096341"/>
    <lineage>
        <taxon>Bacteria</taxon>
        <taxon>Bacillati</taxon>
        <taxon>Bacillota</taxon>
        <taxon>Clostridia</taxon>
        <taxon>Eubacteriales</taxon>
        <taxon>Clostridiaceae</taxon>
        <taxon>Fonticella</taxon>
    </lineage>
</organism>
<proteinExistence type="inferred from homology"/>
<feature type="transmembrane region" description="Helical" evidence="9">
    <location>
        <begin position="362"/>
        <end position="391"/>
    </location>
</feature>
<evidence type="ECO:0000256" key="3">
    <source>
        <dbReference type="ARBA" id="ARBA00022448"/>
    </source>
</evidence>